<feature type="region of interest" description="Disordered" evidence="2">
    <location>
        <begin position="38"/>
        <end position="80"/>
    </location>
</feature>
<dbReference type="Proteomes" id="UP001178507">
    <property type="component" value="Unassembled WGS sequence"/>
</dbReference>
<dbReference type="PANTHER" id="PTHR15885:SF1">
    <property type="entry name" value="COILED-COIL DOMAIN-CONTAINING PROTEIN 174"/>
    <property type="match status" value="1"/>
</dbReference>
<proteinExistence type="predicted"/>
<evidence type="ECO:0000256" key="2">
    <source>
        <dbReference type="SAM" id="MobiDB-lite"/>
    </source>
</evidence>
<feature type="compositionally biased region" description="Basic and acidic residues" evidence="2">
    <location>
        <begin position="51"/>
        <end position="80"/>
    </location>
</feature>
<name>A0AA36MQF0_9DINO</name>
<sequence length="220" mass="23898">MSLGWLTESSLIPKESKPIGGVSTVSLLNLQAVVYDREQRGNVPSAKRRKAAAEAKAKNDGVDMRNARDQREAEDKSDLVRARLEEKARRYEAMAAGGASAEKEEPLIDFDRKRAEGLLPPAAPQVDETAPEEAFAPWSVEVPPPPALATGTVMPVPMQPFERPRSSAEDLDLRDRLTAETDLARGTLGQQKRAAREAVRGRLAKLRAAKSMSEASASEA</sequence>
<feature type="region of interest" description="Disordered" evidence="2">
    <location>
        <begin position="138"/>
        <end position="172"/>
    </location>
</feature>
<dbReference type="EMBL" id="CAUJNA010000391">
    <property type="protein sequence ID" value="CAJ1376410.1"/>
    <property type="molecule type" value="Genomic_DNA"/>
</dbReference>
<evidence type="ECO:0000313" key="3">
    <source>
        <dbReference type="EMBL" id="CAJ1376410.1"/>
    </source>
</evidence>
<accession>A0AA36MQF0</accession>
<keyword evidence="1" id="KW-0175">Coiled coil</keyword>
<evidence type="ECO:0000313" key="4">
    <source>
        <dbReference type="Proteomes" id="UP001178507"/>
    </source>
</evidence>
<dbReference type="InterPro" id="IPR025066">
    <property type="entry name" value="CCDC174-like"/>
</dbReference>
<gene>
    <name evidence="3" type="ORF">EVOR1521_LOCUS5485</name>
</gene>
<dbReference type="PANTHER" id="PTHR15885">
    <property type="entry name" value="COILED-COIL DOMAIN-CONTAINING PROTEIN 174"/>
    <property type="match status" value="1"/>
</dbReference>
<reference evidence="3" key="1">
    <citation type="submission" date="2023-08" db="EMBL/GenBank/DDBJ databases">
        <authorList>
            <person name="Chen Y."/>
            <person name="Shah S."/>
            <person name="Dougan E. K."/>
            <person name="Thang M."/>
            <person name="Chan C."/>
        </authorList>
    </citation>
    <scope>NUCLEOTIDE SEQUENCE</scope>
</reference>
<protein>
    <submittedName>
        <fullName evidence="3">Uncharacterized protein</fullName>
    </submittedName>
</protein>
<evidence type="ECO:0000256" key="1">
    <source>
        <dbReference type="ARBA" id="ARBA00023054"/>
    </source>
</evidence>
<organism evidence="3 4">
    <name type="scientific">Effrenium voratum</name>
    <dbReference type="NCBI Taxonomy" id="2562239"/>
    <lineage>
        <taxon>Eukaryota</taxon>
        <taxon>Sar</taxon>
        <taxon>Alveolata</taxon>
        <taxon>Dinophyceae</taxon>
        <taxon>Suessiales</taxon>
        <taxon>Symbiodiniaceae</taxon>
        <taxon>Effrenium</taxon>
    </lineage>
</organism>
<dbReference type="GO" id="GO:0005634">
    <property type="term" value="C:nucleus"/>
    <property type="evidence" value="ECO:0007669"/>
    <property type="project" value="TreeGrafter"/>
</dbReference>
<keyword evidence="4" id="KW-1185">Reference proteome</keyword>
<feature type="compositionally biased region" description="Basic and acidic residues" evidence="2">
    <location>
        <begin position="162"/>
        <end position="172"/>
    </location>
</feature>
<comment type="caution">
    <text evidence="3">The sequence shown here is derived from an EMBL/GenBank/DDBJ whole genome shotgun (WGS) entry which is preliminary data.</text>
</comment>
<dbReference type="AlphaFoldDB" id="A0AA36MQF0"/>